<dbReference type="PROSITE" id="PS50026">
    <property type="entry name" value="EGF_3"/>
    <property type="match status" value="1"/>
</dbReference>
<evidence type="ECO:0000259" key="8">
    <source>
        <dbReference type="PROSITE" id="PS50948"/>
    </source>
</evidence>
<dbReference type="Gene3D" id="2.10.25.10">
    <property type="entry name" value="Laminin"/>
    <property type="match status" value="1"/>
</dbReference>
<gene>
    <name evidence="9" type="ORF">BRAFLDRAFT_66814</name>
</gene>
<organism>
    <name type="scientific">Branchiostoma floridae</name>
    <name type="common">Florida lancelet</name>
    <name type="synonym">Amphioxus</name>
    <dbReference type="NCBI Taxonomy" id="7739"/>
    <lineage>
        <taxon>Eukaryota</taxon>
        <taxon>Metazoa</taxon>
        <taxon>Chordata</taxon>
        <taxon>Cephalochordata</taxon>
        <taxon>Leptocardii</taxon>
        <taxon>Amphioxiformes</taxon>
        <taxon>Branchiostomatidae</taxon>
        <taxon>Branchiostoma</taxon>
    </lineage>
</organism>
<evidence type="ECO:0000259" key="7">
    <source>
        <dbReference type="PROSITE" id="PS50070"/>
    </source>
</evidence>
<comment type="caution">
    <text evidence="3">Lacks conserved residue(s) required for the propagation of feature annotation.</text>
</comment>
<dbReference type="Gene3D" id="3.50.4.10">
    <property type="entry name" value="Hepatocyte Growth Factor"/>
    <property type="match status" value="1"/>
</dbReference>
<evidence type="ECO:0000313" key="9">
    <source>
        <dbReference type="EMBL" id="EEN56324.1"/>
    </source>
</evidence>
<dbReference type="InterPro" id="IPR050759">
    <property type="entry name" value="Serine_protease_kringle"/>
</dbReference>
<feature type="domain" description="Apple" evidence="8">
    <location>
        <begin position="21"/>
        <end position="111"/>
    </location>
</feature>
<name>C3YU47_BRAFL</name>
<accession>C3YU47</accession>
<dbReference type="InterPro" id="IPR003609">
    <property type="entry name" value="Pan_app"/>
</dbReference>
<keyword evidence="5" id="KW-0732">Signal</keyword>
<dbReference type="SUPFAM" id="SSF57440">
    <property type="entry name" value="Kringle-like"/>
    <property type="match status" value="1"/>
</dbReference>
<proteinExistence type="predicted"/>
<dbReference type="FunFam" id="2.40.20.10:FF:000020">
    <property type="entry name" value="Uncharacterized protein"/>
    <property type="match status" value="1"/>
</dbReference>
<sequence length="510" mass="56945">MSQGFYLTLVVVLMAVRSGLCVFNEEHVLRRVESEVNIPPVGNTRLVVHVMGRYNVSHRVQCSQLCFLTAGCQSFNYHDGHATCELSEQRKDDFPLDAVEGAGWDYYDRYSLFIPRVLWYECSSLINPCENGGVCTRKVLMADGEERQPCDPLCVCPVGTAGPNCGTCDWQQVFATVRGTGQQVIDAWNAGPHDEVLHNKSLLVHQWEALGIKKVKVVLEISGEEDVELIFSGENTDKFSWFSQARLLSSPWSDLPGETANFFSVEGELNPVVRRSFYINHRYGGCAGDEGWLAVGETGPGAVCVWERASYPELPALVYSKSATHVNWNDGCQSYNYYEEEGICELNDQTYLQGLVDFSFRTGQDSGWEYHDRYSFYMIRAWWHECSAHNPCQNGAVCTRKVLKSSGAERPPCAPLCVCPVGYSGRDCEIQDCQEGSGASYRGKVPVTTTGKVCQRWNSQTPHGHTKTPASYPSSGLEQNYCRNPDGESGVWCYTTDPGTRWELCDVPTC</sequence>
<dbReference type="PANTHER" id="PTHR24261:SF7">
    <property type="entry name" value="KRINGLE DOMAIN-CONTAINING PROTEIN"/>
    <property type="match status" value="1"/>
</dbReference>
<dbReference type="SUPFAM" id="SSF57414">
    <property type="entry name" value="Hairpin loop containing domain-like"/>
    <property type="match status" value="1"/>
</dbReference>
<dbReference type="InterPro" id="IPR000001">
    <property type="entry name" value="Kringle"/>
</dbReference>
<keyword evidence="1 4" id="KW-0420">Kringle</keyword>
<dbReference type="InterPro" id="IPR000742">
    <property type="entry name" value="EGF"/>
</dbReference>
<reference evidence="9" key="1">
    <citation type="journal article" date="2008" name="Nature">
        <title>The amphioxus genome and the evolution of the chordate karyotype.</title>
        <authorList>
            <consortium name="US DOE Joint Genome Institute (JGI-PGF)"/>
            <person name="Putnam N.H."/>
            <person name="Butts T."/>
            <person name="Ferrier D.E.K."/>
            <person name="Furlong R.F."/>
            <person name="Hellsten U."/>
            <person name="Kawashima T."/>
            <person name="Robinson-Rechavi M."/>
            <person name="Shoguchi E."/>
            <person name="Terry A."/>
            <person name="Yu J.-K."/>
            <person name="Benito-Gutierrez E.L."/>
            <person name="Dubchak I."/>
            <person name="Garcia-Fernandez J."/>
            <person name="Gibson-Brown J.J."/>
            <person name="Grigoriev I.V."/>
            <person name="Horton A.C."/>
            <person name="de Jong P.J."/>
            <person name="Jurka J."/>
            <person name="Kapitonov V.V."/>
            <person name="Kohara Y."/>
            <person name="Kuroki Y."/>
            <person name="Lindquist E."/>
            <person name="Lucas S."/>
            <person name="Osoegawa K."/>
            <person name="Pennacchio L.A."/>
            <person name="Salamov A.A."/>
            <person name="Satou Y."/>
            <person name="Sauka-Spengler T."/>
            <person name="Schmutz J."/>
            <person name="Shin-I T."/>
            <person name="Toyoda A."/>
            <person name="Bronner-Fraser M."/>
            <person name="Fujiyama A."/>
            <person name="Holland L.Z."/>
            <person name="Holland P.W.H."/>
            <person name="Satoh N."/>
            <person name="Rokhsar D.S."/>
        </authorList>
    </citation>
    <scope>NUCLEOTIDE SEQUENCE [LARGE SCALE GENOMIC DNA]</scope>
    <source>
        <strain evidence="9">S238N-H82</strain>
        <tissue evidence="9">Testes</tissue>
    </source>
</reference>
<evidence type="ECO:0000256" key="1">
    <source>
        <dbReference type="ARBA" id="ARBA00022572"/>
    </source>
</evidence>
<dbReference type="EMBL" id="GG666552">
    <property type="protein sequence ID" value="EEN56324.1"/>
    <property type="molecule type" value="Genomic_DNA"/>
</dbReference>
<keyword evidence="2 3" id="KW-1015">Disulfide bond</keyword>
<dbReference type="CDD" id="cd00108">
    <property type="entry name" value="KR"/>
    <property type="match status" value="1"/>
</dbReference>
<dbReference type="SMART" id="SM00181">
    <property type="entry name" value="EGF"/>
    <property type="match status" value="2"/>
</dbReference>
<feature type="domain" description="EGF-like" evidence="6">
    <location>
        <begin position="382"/>
        <end position="429"/>
    </location>
</feature>
<dbReference type="AlphaFoldDB" id="C3YU47"/>
<dbReference type="Pfam" id="PF00024">
    <property type="entry name" value="PAN_1"/>
    <property type="match status" value="1"/>
</dbReference>
<evidence type="ECO:0000256" key="2">
    <source>
        <dbReference type="ARBA" id="ARBA00023157"/>
    </source>
</evidence>
<feature type="chain" id="PRO_5002936062" evidence="5">
    <location>
        <begin position="22"/>
        <end position="510"/>
    </location>
</feature>
<feature type="domain" description="Kringle" evidence="7">
    <location>
        <begin position="432"/>
        <end position="510"/>
    </location>
</feature>
<dbReference type="PRINTS" id="PR00018">
    <property type="entry name" value="KRINGLE"/>
</dbReference>
<dbReference type="PROSITE" id="PS50948">
    <property type="entry name" value="PAN"/>
    <property type="match status" value="1"/>
</dbReference>
<feature type="disulfide bond" evidence="3">
    <location>
        <begin position="419"/>
        <end position="428"/>
    </location>
</feature>
<feature type="disulfide bond" evidence="4">
    <location>
        <begin position="454"/>
        <end position="493"/>
    </location>
</feature>
<dbReference type="InParanoid" id="C3YU47"/>
<dbReference type="InterPro" id="IPR038178">
    <property type="entry name" value="Kringle_sf"/>
</dbReference>
<dbReference type="InterPro" id="IPR013806">
    <property type="entry name" value="Kringle-like"/>
</dbReference>
<feature type="disulfide bond" evidence="4">
    <location>
        <begin position="433"/>
        <end position="510"/>
    </location>
</feature>
<evidence type="ECO:0000256" key="3">
    <source>
        <dbReference type="PROSITE-ProRule" id="PRU00076"/>
    </source>
</evidence>
<dbReference type="PANTHER" id="PTHR24261">
    <property type="entry name" value="PLASMINOGEN-RELATED"/>
    <property type="match status" value="1"/>
</dbReference>
<dbReference type="PROSITE" id="PS50070">
    <property type="entry name" value="KRINGLE_2"/>
    <property type="match status" value="1"/>
</dbReference>
<keyword evidence="3" id="KW-0245">EGF-like domain</keyword>
<dbReference type="PROSITE" id="PS01186">
    <property type="entry name" value="EGF_2"/>
    <property type="match status" value="1"/>
</dbReference>
<evidence type="ECO:0000256" key="4">
    <source>
        <dbReference type="PROSITE-ProRule" id="PRU00121"/>
    </source>
</evidence>
<dbReference type="PROSITE" id="PS00022">
    <property type="entry name" value="EGF_1"/>
    <property type="match status" value="2"/>
</dbReference>
<dbReference type="Gene3D" id="2.40.20.10">
    <property type="entry name" value="Plasminogen Kringle 4"/>
    <property type="match status" value="1"/>
</dbReference>
<evidence type="ECO:0000256" key="5">
    <source>
        <dbReference type="SAM" id="SignalP"/>
    </source>
</evidence>
<dbReference type="SMART" id="SM00130">
    <property type="entry name" value="KR"/>
    <property type="match status" value="1"/>
</dbReference>
<protein>
    <submittedName>
        <fullName evidence="9">Uncharacterized protein</fullName>
    </submittedName>
</protein>
<evidence type="ECO:0000259" key="6">
    <source>
        <dbReference type="PROSITE" id="PS50026"/>
    </source>
</evidence>
<dbReference type="CDD" id="cd00054">
    <property type="entry name" value="EGF_CA"/>
    <property type="match status" value="1"/>
</dbReference>
<dbReference type="InterPro" id="IPR018056">
    <property type="entry name" value="Kringle_CS"/>
</dbReference>
<feature type="signal peptide" evidence="5">
    <location>
        <begin position="1"/>
        <end position="21"/>
    </location>
</feature>
<feature type="disulfide bond" evidence="4">
    <location>
        <begin position="482"/>
        <end position="505"/>
    </location>
</feature>
<dbReference type="PROSITE" id="PS00021">
    <property type="entry name" value="KRINGLE_1"/>
    <property type="match status" value="1"/>
</dbReference>
<dbReference type="Pfam" id="PF00051">
    <property type="entry name" value="Kringle"/>
    <property type="match status" value="1"/>
</dbReference>